<evidence type="ECO:0000313" key="4">
    <source>
        <dbReference type="Proteomes" id="UP000507245"/>
    </source>
</evidence>
<dbReference type="AlphaFoldDB" id="A0A6J5WIV7"/>
<keyword evidence="1" id="KW-0547">Nucleotide-binding</keyword>
<protein>
    <recommendedName>
        <fullName evidence="5">Translation elongation factor EFTu-like domain-containing protein</fullName>
    </recommendedName>
</protein>
<dbReference type="SUPFAM" id="SSF50447">
    <property type="entry name" value="Translation proteins"/>
    <property type="match status" value="1"/>
</dbReference>
<dbReference type="Proteomes" id="UP000507245">
    <property type="component" value="Unassembled WGS sequence"/>
</dbReference>
<reference evidence="4" key="1">
    <citation type="journal article" date="2020" name="Genome Biol.">
        <title>Gamete binning: chromosome-level and haplotype-resolved genome assembly enabled by high-throughput single-cell sequencing of gamete genomes.</title>
        <authorList>
            <person name="Campoy J.A."/>
            <person name="Sun H."/>
            <person name="Goel M."/>
            <person name="Jiao W.-B."/>
            <person name="Folz-Donahue K."/>
            <person name="Wang N."/>
            <person name="Rubio M."/>
            <person name="Liu C."/>
            <person name="Kukat C."/>
            <person name="Ruiz D."/>
            <person name="Huettel B."/>
            <person name="Schneeberger K."/>
        </authorList>
    </citation>
    <scope>NUCLEOTIDE SEQUENCE [LARGE SCALE GENOMIC DNA]</scope>
    <source>
        <strain evidence="4">cv. Rojo Pasion</strain>
    </source>
</reference>
<evidence type="ECO:0008006" key="5">
    <source>
        <dbReference type="Google" id="ProtNLM"/>
    </source>
</evidence>
<evidence type="ECO:0000313" key="3">
    <source>
        <dbReference type="EMBL" id="CAB4299542.1"/>
    </source>
</evidence>
<dbReference type="InterPro" id="IPR015760">
    <property type="entry name" value="TIF_IF2"/>
</dbReference>
<keyword evidence="4" id="KW-1185">Reference proteome</keyword>
<sequence length="89" mass="10052">MIYFRNWGLDNAQGASQEFSERVGTPICIPQRDFITIGCIASIKNNQRPVDIAKKGMKVSIKIVGTNPDEQQKMYGRHFGIEDELVSHI</sequence>
<dbReference type="InterPro" id="IPR009000">
    <property type="entry name" value="Transl_B-barrel_sf"/>
</dbReference>
<keyword evidence="2" id="KW-0342">GTP-binding</keyword>
<dbReference type="GO" id="GO:0005739">
    <property type="term" value="C:mitochondrion"/>
    <property type="evidence" value="ECO:0007669"/>
    <property type="project" value="TreeGrafter"/>
</dbReference>
<dbReference type="EMBL" id="CAEKKB010000002">
    <property type="protein sequence ID" value="CAB4299542.1"/>
    <property type="molecule type" value="Genomic_DNA"/>
</dbReference>
<organism evidence="3 4">
    <name type="scientific">Prunus armeniaca</name>
    <name type="common">Apricot</name>
    <name type="synonym">Armeniaca vulgaris</name>
    <dbReference type="NCBI Taxonomy" id="36596"/>
    <lineage>
        <taxon>Eukaryota</taxon>
        <taxon>Viridiplantae</taxon>
        <taxon>Streptophyta</taxon>
        <taxon>Embryophyta</taxon>
        <taxon>Tracheophyta</taxon>
        <taxon>Spermatophyta</taxon>
        <taxon>Magnoliopsida</taxon>
        <taxon>eudicotyledons</taxon>
        <taxon>Gunneridae</taxon>
        <taxon>Pentapetalae</taxon>
        <taxon>rosids</taxon>
        <taxon>fabids</taxon>
        <taxon>Rosales</taxon>
        <taxon>Rosaceae</taxon>
        <taxon>Amygdaloideae</taxon>
        <taxon>Amygdaleae</taxon>
        <taxon>Prunus</taxon>
    </lineage>
</organism>
<dbReference type="GO" id="GO:0005525">
    <property type="term" value="F:GTP binding"/>
    <property type="evidence" value="ECO:0007669"/>
    <property type="project" value="UniProtKB-KW"/>
</dbReference>
<dbReference type="PANTHER" id="PTHR43381">
    <property type="entry name" value="TRANSLATION INITIATION FACTOR IF-2-RELATED"/>
    <property type="match status" value="1"/>
</dbReference>
<name>A0A6J5WIV7_PRUAR</name>
<dbReference type="OrthoDB" id="4928at2759"/>
<accession>A0A6J5WIV7</accession>
<proteinExistence type="predicted"/>
<dbReference type="PANTHER" id="PTHR43381:SF4">
    <property type="entry name" value="EUKARYOTIC TRANSLATION INITIATION FACTOR 5B"/>
    <property type="match status" value="1"/>
</dbReference>
<dbReference type="GO" id="GO:0003743">
    <property type="term" value="F:translation initiation factor activity"/>
    <property type="evidence" value="ECO:0007669"/>
    <property type="project" value="TreeGrafter"/>
</dbReference>
<dbReference type="Gene3D" id="2.40.30.10">
    <property type="entry name" value="Translation factors"/>
    <property type="match status" value="1"/>
</dbReference>
<evidence type="ECO:0000256" key="1">
    <source>
        <dbReference type="ARBA" id="ARBA00022741"/>
    </source>
</evidence>
<gene>
    <name evidence="3" type="ORF">ORAREDHAP_LOCUS14004</name>
</gene>
<evidence type="ECO:0000256" key="2">
    <source>
        <dbReference type="ARBA" id="ARBA00023134"/>
    </source>
</evidence>